<dbReference type="AlphaFoldDB" id="A0A7M2YW31"/>
<dbReference type="Proteomes" id="UP000254134">
    <property type="component" value="Unassembled WGS sequence"/>
</dbReference>
<accession>A0A7M2YW31</accession>
<reference evidence="3" key="2">
    <citation type="journal article" date="2019" name="MicrobiologyOpen">
        <title>High-quality draft genome sequence of Gaiella occulta isolated from a 150 meter deep mineral water borehole and comparison with the genome sequences of other deep-branching lineages of the phylum Actinobacteria.</title>
        <authorList>
            <person name="Severino R."/>
            <person name="Froufe H.J.C."/>
            <person name="Barroso C."/>
            <person name="Albuquerque L."/>
            <person name="Lobo-da-Cunha A."/>
            <person name="da Costa M.S."/>
            <person name="Egas C."/>
        </authorList>
    </citation>
    <scope>NUCLEOTIDE SEQUENCE [LARGE SCALE GENOMIC DNA]</scope>
    <source>
        <strain evidence="3">F2-233</strain>
    </source>
</reference>
<gene>
    <name evidence="2" type="ORF">Gocc_2504</name>
</gene>
<dbReference type="SUPFAM" id="SSF53167">
    <property type="entry name" value="Purine and uridine phosphorylases"/>
    <property type="match status" value="1"/>
</dbReference>
<feature type="domain" description="Nucleoside phosphorylase" evidence="1">
    <location>
        <begin position="21"/>
        <end position="171"/>
    </location>
</feature>
<comment type="caution">
    <text evidence="2">The sequence shown here is derived from an EMBL/GenBank/DDBJ whole genome shotgun (WGS) entry which is preliminary data.</text>
</comment>
<evidence type="ECO:0000259" key="1">
    <source>
        <dbReference type="Pfam" id="PF01048"/>
    </source>
</evidence>
<proteinExistence type="predicted"/>
<evidence type="ECO:0000313" key="3">
    <source>
        <dbReference type="Proteomes" id="UP000254134"/>
    </source>
</evidence>
<dbReference type="GO" id="GO:0009116">
    <property type="term" value="P:nucleoside metabolic process"/>
    <property type="evidence" value="ECO:0007669"/>
    <property type="project" value="InterPro"/>
</dbReference>
<reference evidence="2 3" key="1">
    <citation type="submission" date="2018-07" db="EMBL/GenBank/DDBJ databases">
        <title>High-quality-draft genome sequence of Gaiella occulta.</title>
        <authorList>
            <person name="Severino R."/>
            <person name="Froufe H.J.C."/>
            <person name="Rainey F.A."/>
            <person name="Barroso C."/>
            <person name="Albuquerque L."/>
            <person name="Lobo-Da-Cunha A."/>
            <person name="Da Costa M.S."/>
            <person name="Egas C."/>
        </authorList>
    </citation>
    <scope>NUCLEOTIDE SEQUENCE [LARGE SCALE GENOMIC DNA]</scope>
    <source>
        <strain evidence="2 3">F2-233</strain>
    </source>
</reference>
<sequence length="179" mass="17878">MPEILIAAATERELCGRDGLVCGVGPVEAAAAVARALALRDWKAVLHVGVAGARGIAPGTLVIGAEAVYCDLVAAIRVVDRVAADPGLVEAVRRALPDAPVVAIGTSAAVGGAGRGVPVEAMEGFGVLRAAALAGVPAVEVRAISNAVGEADRSTWRIPDALAVLDRALPALVDAVASR</sequence>
<name>A0A7M2YW31_9ACTN</name>
<dbReference type="Pfam" id="PF01048">
    <property type="entry name" value="PNP_UDP_1"/>
    <property type="match status" value="1"/>
</dbReference>
<dbReference type="RefSeq" id="WP_114796909.1">
    <property type="nucleotide sequence ID" value="NZ_QQZY01000006.1"/>
</dbReference>
<protein>
    <submittedName>
        <fullName evidence="2">Phosphorylase superfamily</fullName>
    </submittedName>
</protein>
<dbReference type="EMBL" id="QQZY01000006">
    <property type="protein sequence ID" value="RDI73940.1"/>
    <property type="molecule type" value="Genomic_DNA"/>
</dbReference>
<dbReference type="GO" id="GO:0003824">
    <property type="term" value="F:catalytic activity"/>
    <property type="evidence" value="ECO:0007669"/>
    <property type="project" value="InterPro"/>
</dbReference>
<dbReference type="InterPro" id="IPR000845">
    <property type="entry name" value="Nucleoside_phosphorylase_d"/>
</dbReference>
<organism evidence="2 3">
    <name type="scientific">Gaiella occulta</name>
    <dbReference type="NCBI Taxonomy" id="1002870"/>
    <lineage>
        <taxon>Bacteria</taxon>
        <taxon>Bacillati</taxon>
        <taxon>Actinomycetota</taxon>
        <taxon>Thermoleophilia</taxon>
        <taxon>Gaiellales</taxon>
        <taxon>Gaiellaceae</taxon>
        <taxon>Gaiella</taxon>
    </lineage>
</organism>
<evidence type="ECO:0000313" key="2">
    <source>
        <dbReference type="EMBL" id="RDI73940.1"/>
    </source>
</evidence>
<keyword evidence="3" id="KW-1185">Reference proteome</keyword>
<dbReference type="OrthoDB" id="9788270at2"/>
<dbReference type="Gene3D" id="3.40.50.1580">
    <property type="entry name" value="Nucleoside phosphorylase domain"/>
    <property type="match status" value="1"/>
</dbReference>
<dbReference type="InterPro" id="IPR035994">
    <property type="entry name" value="Nucleoside_phosphorylase_sf"/>
</dbReference>